<dbReference type="AlphaFoldDB" id="A0A0S3R1H6"/>
<dbReference type="Proteomes" id="UP000291084">
    <property type="component" value="Chromosome 1"/>
</dbReference>
<accession>A0A0S3R1H6</accession>
<name>A0A0S3R1H6_PHAAN</name>
<evidence type="ECO:0000313" key="2">
    <source>
        <dbReference type="Proteomes" id="UP000291084"/>
    </source>
</evidence>
<evidence type="ECO:0000313" key="1">
    <source>
        <dbReference type="EMBL" id="BAT74516.1"/>
    </source>
</evidence>
<gene>
    <name evidence="1" type="primary">Vigan.01G220200</name>
    <name evidence="1" type="ORF">VIGAN_01220200</name>
</gene>
<protein>
    <submittedName>
        <fullName evidence="1">Uncharacterized protein</fullName>
    </submittedName>
</protein>
<proteinExistence type="predicted"/>
<sequence length="89" mass="10448">MPKPKLKALNFFNINAPLEITSKPKGSCPWTKQEHMFNSFRLRSTYGAERTKYKLSPEKIFKSWQIILTNIPHQYFNIQRSCNATNCQP</sequence>
<keyword evidence="2" id="KW-1185">Reference proteome</keyword>
<organism evidence="1 2">
    <name type="scientific">Vigna angularis var. angularis</name>
    <dbReference type="NCBI Taxonomy" id="157739"/>
    <lineage>
        <taxon>Eukaryota</taxon>
        <taxon>Viridiplantae</taxon>
        <taxon>Streptophyta</taxon>
        <taxon>Embryophyta</taxon>
        <taxon>Tracheophyta</taxon>
        <taxon>Spermatophyta</taxon>
        <taxon>Magnoliopsida</taxon>
        <taxon>eudicotyledons</taxon>
        <taxon>Gunneridae</taxon>
        <taxon>Pentapetalae</taxon>
        <taxon>rosids</taxon>
        <taxon>fabids</taxon>
        <taxon>Fabales</taxon>
        <taxon>Fabaceae</taxon>
        <taxon>Papilionoideae</taxon>
        <taxon>50 kb inversion clade</taxon>
        <taxon>NPAAA clade</taxon>
        <taxon>indigoferoid/millettioid clade</taxon>
        <taxon>Phaseoleae</taxon>
        <taxon>Vigna</taxon>
    </lineage>
</organism>
<reference evidence="1 2" key="1">
    <citation type="journal article" date="2015" name="Sci. Rep.">
        <title>The power of single molecule real-time sequencing technology in the de novo assembly of a eukaryotic genome.</title>
        <authorList>
            <person name="Sakai H."/>
            <person name="Naito K."/>
            <person name="Ogiso-Tanaka E."/>
            <person name="Takahashi Y."/>
            <person name="Iseki K."/>
            <person name="Muto C."/>
            <person name="Satou K."/>
            <person name="Teruya K."/>
            <person name="Shiroma A."/>
            <person name="Shimoji M."/>
            <person name="Hirano T."/>
            <person name="Itoh T."/>
            <person name="Kaga A."/>
            <person name="Tomooka N."/>
        </authorList>
    </citation>
    <scope>NUCLEOTIDE SEQUENCE [LARGE SCALE GENOMIC DNA]</scope>
    <source>
        <strain evidence="2">cv. Shumari</strain>
    </source>
</reference>
<dbReference type="EMBL" id="AP015034">
    <property type="protein sequence ID" value="BAT74516.1"/>
    <property type="molecule type" value="Genomic_DNA"/>
</dbReference>